<evidence type="ECO:0000256" key="7">
    <source>
        <dbReference type="ARBA" id="ARBA00012242"/>
    </source>
</evidence>
<evidence type="ECO:0000256" key="9">
    <source>
        <dbReference type="ARBA" id="ARBA00018909"/>
    </source>
</evidence>
<evidence type="ECO:0000256" key="12">
    <source>
        <dbReference type="ARBA" id="ARBA00022746"/>
    </source>
</evidence>
<comment type="similarity">
    <text evidence="5">In the N-terminal section; belongs to the lycopene beta-cyclase family.</text>
</comment>
<dbReference type="UniPathway" id="UPA00799">
    <property type="reaction ID" value="UER00773"/>
</dbReference>
<dbReference type="GO" id="GO:0016117">
    <property type="term" value="P:carotenoid biosynthetic process"/>
    <property type="evidence" value="ECO:0007669"/>
    <property type="project" value="UniProtKB-KW"/>
</dbReference>
<dbReference type="UniPathway" id="UPA00802"/>
<dbReference type="InterPro" id="IPR002060">
    <property type="entry name" value="Squ/phyt_synthse"/>
</dbReference>
<dbReference type="EC" id="2.5.1.32" evidence="8"/>
<feature type="transmembrane region" description="Helical" evidence="19">
    <location>
        <begin position="142"/>
        <end position="160"/>
    </location>
</feature>
<feature type="transmembrane region" description="Helical" evidence="19">
    <location>
        <begin position="112"/>
        <end position="130"/>
    </location>
</feature>
<comment type="similarity">
    <text evidence="6">In the C-terminal section; belongs to the phytoene/squalene synthase family.</text>
</comment>
<comment type="pathway">
    <text evidence="3">Carotenoid biosynthesis; beta-carotene biosynthesis.</text>
</comment>
<organism evidence="20 21">
    <name type="scientific">Mucor saturninus</name>
    <dbReference type="NCBI Taxonomy" id="64648"/>
    <lineage>
        <taxon>Eukaryota</taxon>
        <taxon>Fungi</taxon>
        <taxon>Fungi incertae sedis</taxon>
        <taxon>Mucoromycota</taxon>
        <taxon>Mucoromycotina</taxon>
        <taxon>Mucoromycetes</taxon>
        <taxon>Mucorales</taxon>
        <taxon>Mucorineae</taxon>
        <taxon>Mucoraceae</taxon>
        <taxon>Mucor</taxon>
    </lineage>
</organism>
<evidence type="ECO:0000256" key="17">
    <source>
        <dbReference type="ARBA" id="ARBA00029313"/>
    </source>
</evidence>
<comment type="pathway">
    <text evidence="4">Carotenoid biosynthesis; phytoene biosynthesis; all-trans-phytoene from geranylgeranyl diphosphate: step 1/1.</text>
</comment>
<comment type="catalytic activity">
    <reaction evidence="17">
        <text>gamma-carotene = all-trans-beta-carotene</text>
        <dbReference type="Rhea" id="RHEA:32239"/>
        <dbReference type="ChEBI" id="CHEBI:17579"/>
        <dbReference type="ChEBI" id="CHEBI:27740"/>
        <dbReference type="EC" id="5.5.1.19"/>
    </reaction>
</comment>
<dbReference type="SUPFAM" id="SSF48576">
    <property type="entry name" value="Terpenoid synthases"/>
    <property type="match status" value="1"/>
</dbReference>
<evidence type="ECO:0000256" key="18">
    <source>
        <dbReference type="ARBA" id="ARBA00029335"/>
    </source>
</evidence>
<dbReference type="InterPro" id="IPR017825">
    <property type="entry name" value="Lycopene_cyclase_dom"/>
</dbReference>
<dbReference type="PROSITE" id="PS01045">
    <property type="entry name" value="SQUALEN_PHYTOEN_SYN_2"/>
    <property type="match status" value="1"/>
</dbReference>
<dbReference type="GO" id="GO:0004311">
    <property type="term" value="F:geranylgeranyl diphosphate synthase activity"/>
    <property type="evidence" value="ECO:0007669"/>
    <property type="project" value="InterPro"/>
</dbReference>
<dbReference type="OrthoDB" id="6600518at2759"/>
<dbReference type="Pfam" id="PF00494">
    <property type="entry name" value="SQS_PSY"/>
    <property type="match status" value="1"/>
</dbReference>
<dbReference type="EC" id="5.5.1.19" evidence="7"/>
<dbReference type="GO" id="GO:0016020">
    <property type="term" value="C:membrane"/>
    <property type="evidence" value="ECO:0007669"/>
    <property type="project" value="UniProtKB-SubCell"/>
</dbReference>
<sequence>MLTYMEVHLYFTLPVVGLLYFILKPFHSKQDNLKYQFLTAVAVTTASLWDNYIVYHKAWSYCPTCVVAVIGYVPLEEYMFFVIQTLMTVSFSNLVMRWHLPTFYIKPQVSVYQSLFVRFIPIFGLLTIAYKAWNVAIPGKSLFYGGCILWYVCPVLALLWYGAGEYILRRPLAVLTSIVVPTIYLCWVDRYAIRAGTWDISLQTSTGKMVVPHLPLEEFMFFALINTVLVFAACAIDRAQAILHLFKTESVYKTHTQAPLVQRMSELCWAFCLPDQMLNNETLQDLSISWDILKKASKSFYTASAVFSSYARQDLGILYGFCRATDDLCDDESVSVEKRKEQLNLTRRFVQDIFSQKTNMPVVDWEFYNRQLPSSCVSAFKTFTRLRHILHVDAIEELLEGYEWDLERKEVRTQDDLYKYSACVASSVGEMCTRILLFHDYRQSDVWIIARAREMGLVLQLTNIARDIVTDSQELGRCYLPMDWLTDNESSLIAAGKARELGDSRLLQLSKTLIRDAESIMKTANKGIEALPFHCRGGVRAACNVYAAIGHVILKERTHYPTRAHIKSSGRSKIALLSVYDLYKHKTEAPKSRQGKIRGFMV</sequence>
<dbReference type="GO" id="GO:0016872">
    <property type="term" value="F:intramolecular lyase activity"/>
    <property type="evidence" value="ECO:0007669"/>
    <property type="project" value="InterPro"/>
</dbReference>
<evidence type="ECO:0000256" key="8">
    <source>
        <dbReference type="ARBA" id="ARBA00012396"/>
    </source>
</evidence>
<protein>
    <recommendedName>
        <fullName evidence="9">Bifunctional lycopene cyclase/phytoene synthase</fullName>
        <ecNumber evidence="8">2.5.1.32</ecNumber>
        <ecNumber evidence="7">5.5.1.19</ecNumber>
    </recommendedName>
</protein>
<evidence type="ECO:0000256" key="16">
    <source>
        <dbReference type="ARBA" id="ARBA00023268"/>
    </source>
</evidence>
<dbReference type="SFLD" id="SFLDG01212">
    <property type="entry name" value="Phytoene_synthase_like"/>
    <property type="match status" value="1"/>
</dbReference>
<evidence type="ECO:0000256" key="13">
    <source>
        <dbReference type="ARBA" id="ARBA00022989"/>
    </source>
</evidence>
<evidence type="ECO:0000256" key="1">
    <source>
        <dbReference type="ARBA" id="ARBA00001805"/>
    </source>
</evidence>
<name>A0A8H7RF36_9FUNG</name>
<evidence type="ECO:0000256" key="3">
    <source>
        <dbReference type="ARBA" id="ARBA00005089"/>
    </source>
</evidence>
<keyword evidence="21" id="KW-1185">Reference proteome</keyword>
<evidence type="ECO:0000313" key="21">
    <source>
        <dbReference type="Proteomes" id="UP000603453"/>
    </source>
</evidence>
<keyword evidence="12" id="KW-0125">Carotenoid biosynthesis</keyword>
<dbReference type="SFLD" id="SFLDG01018">
    <property type="entry name" value="Squalene/Phytoene_Synthase_Lik"/>
    <property type="match status" value="1"/>
</dbReference>
<keyword evidence="16" id="KW-0511">Multifunctional enzyme</keyword>
<reference evidence="20" key="1">
    <citation type="submission" date="2020-12" db="EMBL/GenBank/DDBJ databases">
        <title>Metabolic potential, ecology and presence of endohyphal bacteria is reflected in genomic diversity of Mucoromycotina.</title>
        <authorList>
            <person name="Muszewska A."/>
            <person name="Okrasinska A."/>
            <person name="Steczkiewicz K."/>
            <person name="Drgas O."/>
            <person name="Orlowska M."/>
            <person name="Perlinska-Lenart U."/>
            <person name="Aleksandrzak-Piekarczyk T."/>
            <person name="Szatraj K."/>
            <person name="Zielenkiewicz U."/>
            <person name="Pilsyk S."/>
            <person name="Malc E."/>
            <person name="Mieczkowski P."/>
            <person name="Kruszewska J.S."/>
            <person name="Biernat P."/>
            <person name="Pawlowska J."/>
        </authorList>
    </citation>
    <scope>NUCLEOTIDE SEQUENCE</scope>
    <source>
        <strain evidence="20">WA0000017839</strain>
    </source>
</reference>
<dbReference type="FunFam" id="1.10.600.10:FF:000020">
    <property type="entry name" value="Phytoene synthase"/>
    <property type="match status" value="1"/>
</dbReference>
<dbReference type="GO" id="GO:0045436">
    <property type="term" value="F:lycopene beta cyclase activity"/>
    <property type="evidence" value="ECO:0007669"/>
    <property type="project" value="UniProtKB-ARBA"/>
</dbReference>
<evidence type="ECO:0000256" key="10">
    <source>
        <dbReference type="ARBA" id="ARBA00022679"/>
    </source>
</evidence>
<dbReference type="SFLD" id="SFLDS00005">
    <property type="entry name" value="Isoprenoid_Synthase_Type_I"/>
    <property type="match status" value="1"/>
</dbReference>
<feature type="transmembrane region" description="Helical" evidence="19">
    <location>
        <begin position="219"/>
        <end position="236"/>
    </location>
</feature>
<keyword evidence="15" id="KW-0413">Isomerase</keyword>
<comment type="catalytic activity">
    <reaction evidence="18">
        <text>all-trans-lycopene = gamma-carotene</text>
        <dbReference type="Rhea" id="RHEA:32219"/>
        <dbReference type="ChEBI" id="CHEBI:15948"/>
        <dbReference type="ChEBI" id="CHEBI:27740"/>
        <dbReference type="EC" id="5.5.1.19"/>
    </reaction>
</comment>
<keyword evidence="10" id="KW-0808">Transferase</keyword>
<dbReference type="InterPro" id="IPR033904">
    <property type="entry name" value="Trans_IPPS_HH"/>
</dbReference>
<feature type="transmembrane region" description="Helical" evidence="19">
    <location>
        <begin position="81"/>
        <end position="100"/>
    </location>
</feature>
<evidence type="ECO:0000256" key="11">
    <source>
        <dbReference type="ARBA" id="ARBA00022692"/>
    </source>
</evidence>
<dbReference type="CDD" id="cd00683">
    <property type="entry name" value="Trans_IPPS_HH"/>
    <property type="match status" value="1"/>
</dbReference>
<feature type="transmembrane region" description="Helical" evidence="19">
    <location>
        <begin position="172"/>
        <end position="193"/>
    </location>
</feature>
<evidence type="ECO:0000256" key="5">
    <source>
        <dbReference type="ARBA" id="ARBA00008247"/>
    </source>
</evidence>
<evidence type="ECO:0000256" key="15">
    <source>
        <dbReference type="ARBA" id="ARBA00023235"/>
    </source>
</evidence>
<keyword evidence="11 19" id="KW-0812">Transmembrane</keyword>
<dbReference type="InterPro" id="IPR044843">
    <property type="entry name" value="Trans_IPPS_bact-type"/>
</dbReference>
<comment type="subcellular location">
    <subcellularLocation>
        <location evidence="2">Membrane</location>
        <topology evidence="2">Multi-pass membrane protein</topology>
    </subcellularLocation>
</comment>
<dbReference type="InterPro" id="IPR008949">
    <property type="entry name" value="Isoprenoid_synthase_dom_sf"/>
</dbReference>
<gene>
    <name evidence="20" type="ORF">INT47_003254</name>
</gene>
<comment type="catalytic activity">
    <reaction evidence="1">
        <text>2 (2E,6E,10E)-geranylgeranyl diphosphate = 15-cis-phytoene + 2 diphosphate</text>
        <dbReference type="Rhea" id="RHEA:34475"/>
        <dbReference type="ChEBI" id="CHEBI:27787"/>
        <dbReference type="ChEBI" id="CHEBI:33019"/>
        <dbReference type="ChEBI" id="CHEBI:58756"/>
        <dbReference type="EC" id="2.5.1.32"/>
    </reaction>
</comment>
<dbReference type="EMBL" id="JAEPRD010000012">
    <property type="protein sequence ID" value="KAG2210269.1"/>
    <property type="molecule type" value="Genomic_DNA"/>
</dbReference>
<dbReference type="AlphaFoldDB" id="A0A8H7RF36"/>
<comment type="caution">
    <text evidence="20">The sequence shown here is derived from an EMBL/GenBank/DDBJ whole genome shotgun (WGS) entry which is preliminary data.</text>
</comment>
<dbReference type="PANTHER" id="PTHR31480">
    <property type="entry name" value="BIFUNCTIONAL LYCOPENE CYCLASE/PHYTOENE SYNTHASE"/>
    <property type="match status" value="1"/>
</dbReference>
<evidence type="ECO:0000256" key="14">
    <source>
        <dbReference type="ARBA" id="ARBA00023136"/>
    </source>
</evidence>
<keyword evidence="14 19" id="KW-0472">Membrane</keyword>
<proteinExistence type="inferred from homology"/>
<dbReference type="NCBIfam" id="TIGR03462">
    <property type="entry name" value="CarR_dom_SF"/>
    <property type="match status" value="2"/>
</dbReference>
<evidence type="ECO:0000256" key="2">
    <source>
        <dbReference type="ARBA" id="ARBA00004141"/>
    </source>
</evidence>
<dbReference type="Proteomes" id="UP000603453">
    <property type="component" value="Unassembled WGS sequence"/>
</dbReference>
<evidence type="ECO:0000256" key="4">
    <source>
        <dbReference type="ARBA" id="ARBA00005172"/>
    </source>
</evidence>
<evidence type="ECO:0000256" key="6">
    <source>
        <dbReference type="ARBA" id="ARBA00008406"/>
    </source>
</evidence>
<accession>A0A8H7RF36</accession>
<dbReference type="GO" id="GO:0051996">
    <property type="term" value="F:squalene synthase [NAD(P)H] activity"/>
    <property type="evidence" value="ECO:0007669"/>
    <property type="project" value="InterPro"/>
</dbReference>
<dbReference type="InterPro" id="IPR019845">
    <property type="entry name" value="Squalene/phytoene_synthase_CS"/>
</dbReference>
<keyword evidence="13 19" id="KW-1133">Transmembrane helix</keyword>
<feature type="transmembrane region" description="Helical" evidence="19">
    <location>
        <begin position="7"/>
        <end position="23"/>
    </location>
</feature>
<evidence type="ECO:0000256" key="19">
    <source>
        <dbReference type="SAM" id="Phobius"/>
    </source>
</evidence>
<evidence type="ECO:0000313" key="20">
    <source>
        <dbReference type="EMBL" id="KAG2210269.1"/>
    </source>
</evidence>
<dbReference type="Gene3D" id="1.10.600.10">
    <property type="entry name" value="Farnesyl Diphosphate Synthase"/>
    <property type="match status" value="1"/>
</dbReference>